<dbReference type="Proteomes" id="UP001221757">
    <property type="component" value="Unassembled WGS sequence"/>
</dbReference>
<comment type="caution">
    <text evidence="1">The sequence shown here is derived from an EMBL/GenBank/DDBJ whole genome shotgun (WGS) entry which is preliminary data.</text>
</comment>
<gene>
    <name evidence="1" type="ORF">B0H17DRAFT_1301978</name>
</gene>
<evidence type="ECO:0000313" key="1">
    <source>
        <dbReference type="EMBL" id="KAJ7704970.1"/>
    </source>
</evidence>
<sequence length="212" mass="23694">MIASSKGVPFGSGGPRIHLSGMNSMEDDVGAMRARRWKCKLRNDPITDSHHLRLGSGRCLISRTYYPKVLAAEIFSDVDMVYRKISDDLKEGSLWLLEAGYITEEVCDLLGGPESGRDIDGREKKWGRSHQDFLKTEMLSPPSKPDYARKKITLCQHIRKQLGNSCNLHINARSLALEFKASFNPDLLNNCKLRANEAGRCAGQLQVACQNT</sequence>
<name>A0AAD7GTP5_MYCRO</name>
<proteinExistence type="predicted"/>
<reference evidence="1" key="1">
    <citation type="submission" date="2023-03" db="EMBL/GenBank/DDBJ databases">
        <title>Massive genome expansion in bonnet fungi (Mycena s.s.) driven by repeated elements and novel gene families across ecological guilds.</title>
        <authorList>
            <consortium name="Lawrence Berkeley National Laboratory"/>
            <person name="Harder C.B."/>
            <person name="Miyauchi S."/>
            <person name="Viragh M."/>
            <person name="Kuo A."/>
            <person name="Thoen E."/>
            <person name="Andreopoulos B."/>
            <person name="Lu D."/>
            <person name="Skrede I."/>
            <person name="Drula E."/>
            <person name="Henrissat B."/>
            <person name="Morin E."/>
            <person name="Kohler A."/>
            <person name="Barry K."/>
            <person name="LaButti K."/>
            <person name="Morin E."/>
            <person name="Salamov A."/>
            <person name="Lipzen A."/>
            <person name="Mereny Z."/>
            <person name="Hegedus B."/>
            <person name="Baldrian P."/>
            <person name="Stursova M."/>
            <person name="Weitz H."/>
            <person name="Taylor A."/>
            <person name="Grigoriev I.V."/>
            <person name="Nagy L.G."/>
            <person name="Martin F."/>
            <person name="Kauserud H."/>
        </authorList>
    </citation>
    <scope>NUCLEOTIDE SEQUENCE</scope>
    <source>
        <strain evidence="1">CBHHK067</strain>
    </source>
</reference>
<accession>A0AAD7GTP5</accession>
<dbReference type="AlphaFoldDB" id="A0AAD7GTP5"/>
<protein>
    <submittedName>
        <fullName evidence="1">Uncharacterized protein</fullName>
    </submittedName>
</protein>
<evidence type="ECO:0000313" key="2">
    <source>
        <dbReference type="Proteomes" id="UP001221757"/>
    </source>
</evidence>
<organism evidence="1 2">
    <name type="scientific">Mycena rosella</name>
    <name type="common">Pink bonnet</name>
    <name type="synonym">Agaricus rosellus</name>
    <dbReference type="NCBI Taxonomy" id="1033263"/>
    <lineage>
        <taxon>Eukaryota</taxon>
        <taxon>Fungi</taxon>
        <taxon>Dikarya</taxon>
        <taxon>Basidiomycota</taxon>
        <taxon>Agaricomycotina</taxon>
        <taxon>Agaricomycetes</taxon>
        <taxon>Agaricomycetidae</taxon>
        <taxon>Agaricales</taxon>
        <taxon>Marasmiineae</taxon>
        <taxon>Mycenaceae</taxon>
        <taxon>Mycena</taxon>
    </lineage>
</organism>
<dbReference type="EMBL" id="JARKIE010000009">
    <property type="protein sequence ID" value="KAJ7704970.1"/>
    <property type="molecule type" value="Genomic_DNA"/>
</dbReference>
<keyword evidence="2" id="KW-1185">Reference proteome</keyword>